<dbReference type="Proteomes" id="UP000067626">
    <property type="component" value="Chromosome"/>
</dbReference>
<reference evidence="1 2" key="1">
    <citation type="submission" date="2015-07" db="EMBL/GenBank/DDBJ databases">
        <title>Genome analysis of myxobacterium Chondromyces crocatus Cm c5 reveals a high potential for natural compound synthesis and the genetic basis for the loss of fruiting body formation.</title>
        <authorList>
            <person name="Zaburannyi N."/>
            <person name="Bunk B."/>
            <person name="Maier J."/>
            <person name="Overmann J."/>
            <person name="Mueller R."/>
        </authorList>
    </citation>
    <scope>NUCLEOTIDE SEQUENCE [LARGE SCALE GENOMIC DNA]</scope>
    <source>
        <strain evidence="1 2">Cm c5</strain>
    </source>
</reference>
<proteinExistence type="predicted"/>
<evidence type="ECO:0000313" key="1">
    <source>
        <dbReference type="EMBL" id="AKT42260.1"/>
    </source>
</evidence>
<dbReference type="EMBL" id="CP012159">
    <property type="protein sequence ID" value="AKT42260.1"/>
    <property type="molecule type" value="Genomic_DNA"/>
</dbReference>
<keyword evidence="2" id="KW-1185">Reference proteome</keyword>
<sequence length="38" mass="4322">MDRFLAIFSVQLMQRASVVACCLFTTRTRTSQVPEDLS</sequence>
<gene>
    <name evidence="1" type="ORF">CMC5_064830</name>
</gene>
<protein>
    <submittedName>
        <fullName evidence="1">Uncharacterized protein</fullName>
    </submittedName>
</protein>
<organism evidence="1 2">
    <name type="scientific">Chondromyces crocatus</name>
    <dbReference type="NCBI Taxonomy" id="52"/>
    <lineage>
        <taxon>Bacteria</taxon>
        <taxon>Pseudomonadati</taxon>
        <taxon>Myxococcota</taxon>
        <taxon>Polyangia</taxon>
        <taxon>Polyangiales</taxon>
        <taxon>Polyangiaceae</taxon>
        <taxon>Chondromyces</taxon>
    </lineage>
</organism>
<dbReference type="KEGG" id="ccro:CMC5_064830"/>
<evidence type="ECO:0000313" key="2">
    <source>
        <dbReference type="Proteomes" id="UP000067626"/>
    </source>
</evidence>
<accession>A0A0K1EMY6</accession>
<dbReference type="AlphaFoldDB" id="A0A0K1EMY6"/>
<name>A0A0K1EMY6_CHOCO</name>